<dbReference type="EMBL" id="JABFUD020000014">
    <property type="protein sequence ID" value="KAI5070147.1"/>
    <property type="molecule type" value="Genomic_DNA"/>
</dbReference>
<organism evidence="2 3">
    <name type="scientific">Adiantum capillus-veneris</name>
    <name type="common">Maidenhair fern</name>
    <dbReference type="NCBI Taxonomy" id="13818"/>
    <lineage>
        <taxon>Eukaryota</taxon>
        <taxon>Viridiplantae</taxon>
        <taxon>Streptophyta</taxon>
        <taxon>Embryophyta</taxon>
        <taxon>Tracheophyta</taxon>
        <taxon>Polypodiopsida</taxon>
        <taxon>Polypodiidae</taxon>
        <taxon>Polypodiales</taxon>
        <taxon>Pteridineae</taxon>
        <taxon>Pteridaceae</taxon>
        <taxon>Vittarioideae</taxon>
        <taxon>Adiantum</taxon>
    </lineage>
</organism>
<feature type="compositionally biased region" description="Basic and acidic residues" evidence="1">
    <location>
        <begin position="717"/>
        <end position="729"/>
    </location>
</feature>
<reference evidence="2" key="1">
    <citation type="submission" date="2021-01" db="EMBL/GenBank/DDBJ databases">
        <title>Adiantum capillus-veneris genome.</title>
        <authorList>
            <person name="Fang Y."/>
            <person name="Liao Q."/>
        </authorList>
    </citation>
    <scope>NUCLEOTIDE SEQUENCE</scope>
    <source>
        <strain evidence="2">H3</strain>
        <tissue evidence="2">Leaf</tissue>
    </source>
</reference>
<feature type="region of interest" description="Disordered" evidence="1">
    <location>
        <begin position="717"/>
        <end position="736"/>
    </location>
</feature>
<keyword evidence="3" id="KW-1185">Reference proteome</keyword>
<dbReference type="PANTHER" id="PTHR33924:SF5">
    <property type="entry name" value="CATION-TRANSPORTING ATPASE"/>
    <property type="match status" value="1"/>
</dbReference>
<dbReference type="Proteomes" id="UP000886520">
    <property type="component" value="Chromosome 14"/>
</dbReference>
<dbReference type="AlphaFoldDB" id="A0A9D4ZDJ5"/>
<evidence type="ECO:0000313" key="3">
    <source>
        <dbReference type="Proteomes" id="UP000886520"/>
    </source>
</evidence>
<evidence type="ECO:0000256" key="1">
    <source>
        <dbReference type="SAM" id="MobiDB-lite"/>
    </source>
</evidence>
<accession>A0A9D4ZDJ5</accession>
<evidence type="ECO:0000313" key="2">
    <source>
        <dbReference type="EMBL" id="KAI5070147.1"/>
    </source>
</evidence>
<dbReference type="PANTHER" id="PTHR33924">
    <property type="entry name" value="CATION-TRANSPORTING ATPASE"/>
    <property type="match status" value="1"/>
</dbReference>
<dbReference type="OrthoDB" id="1930341at2759"/>
<gene>
    <name evidence="2" type="ORF">GOP47_0014490</name>
</gene>
<proteinExistence type="predicted"/>
<feature type="region of interest" description="Disordered" evidence="1">
    <location>
        <begin position="27"/>
        <end position="62"/>
    </location>
</feature>
<name>A0A9D4ZDJ5_ADICA</name>
<protein>
    <submittedName>
        <fullName evidence="2">Uncharacterized protein</fullName>
    </submittedName>
</protein>
<feature type="compositionally biased region" description="Polar residues" evidence="1">
    <location>
        <begin position="27"/>
        <end position="36"/>
    </location>
</feature>
<comment type="caution">
    <text evidence="2">The sequence shown here is derived from an EMBL/GenBank/DDBJ whole genome shotgun (WGS) entry which is preliminary data.</text>
</comment>
<feature type="compositionally biased region" description="Low complexity" evidence="1">
    <location>
        <begin position="48"/>
        <end position="62"/>
    </location>
</feature>
<sequence>MDVSGPSHEDIMASNVLAFLSSSNLKPATELSSSDHSPAPALEKGLLNYSNDSSRNSSASMESFKSRAKGAIVSGARHEFSDLDDDGLQGNRMKPLSSLQNNCVNRMRLAVTQFSKRRSPNSHQNQASSKILAAARAGPRTRHKATYYCDNKENKQLHDATQTKETCPKHKGVKRKSPVFEGNARLLLLKQRRSTLSSWRTMTSSPKNESSVVNILAVRSISNCEEGKVFSKKTKPVTQEETYTFSKAVDCTKHIQGGNNLLQEAAICKQPKSALTVHSILSALQGSNLPVSGLKDQNNSLSSADHAKNEMQLNFSSSKSENLVDLPLTKPPTYPKMKQNVSAGLSGRCSSHVVVNSSCSKTADAVDLICQGNVNSDQTLSSSLLERQIGQSKFEEDSVCFTEEAGILMADFGAKDGLANHTSLHHADSFATSQKSMMQVDGASSRNNSATSFQEEKTMELTKPQYLLDAKMIYDSNNVFRLNEVKQEYVVQSSVEAGLIFQFSSNDCGGSLSRHHSDTEGMKNLMGQNLLQLASSQVARQTSRSHPIVPRTGTLYQQSQHSSVCIPRVRRGRPPKKSNLCPCPEAKENTNKFARICGPSGILGKLNPGIISRLRDRKQVHAVLEGVIRGAFMNGKKENLAIQNHVMSLARRREGTKEREMINKTSKQESILKLGYVNKDTDSSLAFRDDKEGQEHAINTAAVDLKSGQRAALGPYEVEKQEQSSREPNEQMGCPLSTSEQFSKEVTMECLAACAAQHNKQCSIEATEDQKSFESNVSFATGNVASCWLELLRLDIKGRLSALKRSKRRVRSVLVSGQLDDKLATQAAEMDKWRAFFLQMEHVLHLEGTRLESWLNQITQMQLSYCQGKGSHQSSMLPSLCGFFAQESGEGWATRLQACGSGASLVSNIGFGQ</sequence>